<keyword evidence="1" id="KW-0472">Membrane</keyword>
<dbReference type="Pfam" id="PF13163">
    <property type="entry name" value="DUF3999"/>
    <property type="match status" value="1"/>
</dbReference>
<organism evidence="3 4">
    <name type="scientific">Candidatus Obscuribacter phosphatis</name>
    <dbReference type="NCBI Taxonomy" id="1906157"/>
    <lineage>
        <taxon>Bacteria</taxon>
        <taxon>Bacillati</taxon>
        <taxon>Candidatus Melainabacteria</taxon>
        <taxon>Candidatus Obscuribacterales</taxon>
        <taxon>Candidatus Obscuribacteraceae</taxon>
        <taxon>Candidatus Obscuribacter</taxon>
    </lineage>
</organism>
<feature type="signal peptide" evidence="2">
    <location>
        <begin position="1"/>
        <end position="19"/>
    </location>
</feature>
<dbReference type="Proteomes" id="UP000664277">
    <property type="component" value="Unassembled WGS sequence"/>
</dbReference>
<dbReference type="AlphaFoldDB" id="A0A8J7PD52"/>
<name>A0A8J7PD52_9BACT</name>
<evidence type="ECO:0000313" key="4">
    <source>
        <dbReference type="Proteomes" id="UP000664277"/>
    </source>
</evidence>
<protein>
    <submittedName>
        <fullName evidence="3">DUF3999 domain-containing protein</fullName>
    </submittedName>
</protein>
<comment type="caution">
    <text evidence="3">The sequence shown here is derived from an EMBL/GenBank/DDBJ whole genome shotgun (WGS) entry which is preliminary data.</text>
</comment>
<feature type="transmembrane region" description="Helical" evidence="1">
    <location>
        <begin position="433"/>
        <end position="451"/>
    </location>
</feature>
<reference evidence="3" key="1">
    <citation type="submission" date="2021-02" db="EMBL/GenBank/DDBJ databases">
        <title>Genome-Resolved Metagenomics of a Microbial Community Performing Photosynthetic Biological Nutrient Removal.</title>
        <authorList>
            <person name="Mcdaniel E.A."/>
        </authorList>
    </citation>
    <scope>NUCLEOTIDE SEQUENCE</scope>
    <source>
        <strain evidence="3">UWPOB_OBS1</strain>
    </source>
</reference>
<dbReference type="InterPro" id="IPR025060">
    <property type="entry name" value="DUF3999"/>
</dbReference>
<gene>
    <name evidence="3" type="ORF">J0M35_11285</name>
</gene>
<sequence>MKKALAGWLWLLWSLLALAESPGDFAFGMRLQPDGPQPLVRVDLPAAVHAGVSRADLGDLRVFNAAGEAVPHAWLPPPPASRARPTPLPLPSFALRGAAAAGVDGVEVRIERQGGRAVLRMNDRAAAPAPALLLGYLIDASAIDQPLQAFALELPATADDVVARVRVEASDDLARWTTLVGEAPVLRLAAGGQRLERLRIEFTPRRAKYFRLSWAAGTPALPLVAVGGEPAVTLIEVPRQWQQVAGSADRDAAGSYRFDLGGQFPADRLRLLLRQPNSVAAVELLSRANDRDAWRRVTTATVYRLGATGQEVVSPEIAIAPNSDRYWLLRVDQRGGGLGAGVPELAAGWLTRSLVFAARGPTPFQLAFGSGSAQPTAYPITTLVPGHRIGDDGQPVASASAAASLAIGQASTAAMHTLAGEGARRAGIDWQRWGLWGSLLLGVALLAWMAWRLARQLARPPPDGPAG</sequence>
<evidence type="ECO:0000256" key="1">
    <source>
        <dbReference type="SAM" id="Phobius"/>
    </source>
</evidence>
<keyword evidence="1" id="KW-1133">Transmembrane helix</keyword>
<accession>A0A8J7PD52</accession>
<keyword evidence="1" id="KW-0812">Transmembrane</keyword>
<keyword evidence="2" id="KW-0732">Signal</keyword>
<evidence type="ECO:0000256" key="2">
    <source>
        <dbReference type="SAM" id="SignalP"/>
    </source>
</evidence>
<evidence type="ECO:0000313" key="3">
    <source>
        <dbReference type="EMBL" id="MBN8660941.1"/>
    </source>
</evidence>
<dbReference type="EMBL" id="JAFLCK010000015">
    <property type="protein sequence ID" value="MBN8660941.1"/>
    <property type="molecule type" value="Genomic_DNA"/>
</dbReference>
<feature type="chain" id="PRO_5035241476" evidence="2">
    <location>
        <begin position="20"/>
        <end position="467"/>
    </location>
</feature>
<proteinExistence type="predicted"/>